<gene>
    <name evidence="2" type="ORF">GX662_09740</name>
</gene>
<protein>
    <submittedName>
        <fullName evidence="2">Glycosyltransferase</fullName>
    </submittedName>
</protein>
<evidence type="ECO:0000313" key="3">
    <source>
        <dbReference type="Proteomes" id="UP000589373"/>
    </source>
</evidence>
<dbReference type="InterPro" id="IPR029044">
    <property type="entry name" value="Nucleotide-diphossugar_trans"/>
</dbReference>
<evidence type="ECO:0000313" key="2">
    <source>
        <dbReference type="EMBL" id="NLD32515.1"/>
    </source>
</evidence>
<dbReference type="EMBL" id="JAAZCD010000221">
    <property type="protein sequence ID" value="NLD32515.1"/>
    <property type="molecule type" value="Genomic_DNA"/>
</dbReference>
<sequence length="329" mass="37201">MKGTVIIQNQKISILLATYRPNWEFFKLLLISLNDQDYPHLELLVRDDSDQIETSEKIQEYLREFVTAMPYVFTINERNMGSNRTFELLTEEVANGGYLAYCDQDDVWEPEKLSTLAALIEAPGVTLAYSDLSVIDQDGNKKADSFREFQKRVIHIYGADQFGTLLMRNSVTGCSMLIDTDVAKRALPFSQYFVHDHWLTLVASSVGELAYSAKPLIQYRLHDNNQIGASMLPGINNKTDYVEKKLAQDIVRFNSLLAGDLFTAEQKALIQGKIAAVEDRKAFIQSPSLSGIGKLFKALQGDHQLFLVELFLGIAGNKLGERFLKFLKR</sequence>
<dbReference type="SUPFAM" id="SSF53448">
    <property type="entry name" value="Nucleotide-diphospho-sugar transferases"/>
    <property type="match status" value="1"/>
</dbReference>
<reference evidence="2 3" key="1">
    <citation type="journal article" date="2020" name="Biotechnol. Biofuels">
        <title>New insights from the biogas microbiome by comprehensive genome-resolved metagenomics of nearly 1600 species originating from multiple anaerobic digesters.</title>
        <authorList>
            <person name="Campanaro S."/>
            <person name="Treu L."/>
            <person name="Rodriguez-R L.M."/>
            <person name="Kovalovszki A."/>
            <person name="Ziels R.M."/>
            <person name="Maus I."/>
            <person name="Zhu X."/>
            <person name="Kougias P.G."/>
            <person name="Basile A."/>
            <person name="Luo G."/>
            <person name="Schluter A."/>
            <person name="Konstantinidis K.T."/>
            <person name="Angelidaki I."/>
        </authorList>
    </citation>
    <scope>NUCLEOTIDE SEQUENCE [LARGE SCALE GENOMIC DNA]</scope>
    <source>
        <strain evidence="2">AS07pgkLD_105</strain>
    </source>
</reference>
<dbReference type="AlphaFoldDB" id="A0A847D785"/>
<dbReference type="Gene3D" id="3.90.550.10">
    <property type="entry name" value="Spore Coat Polysaccharide Biosynthesis Protein SpsA, Chain A"/>
    <property type="match status" value="1"/>
</dbReference>
<proteinExistence type="predicted"/>
<feature type="domain" description="Glycosyltransferase 2-like" evidence="1">
    <location>
        <begin position="13"/>
        <end position="156"/>
    </location>
</feature>
<dbReference type="InterPro" id="IPR001173">
    <property type="entry name" value="Glyco_trans_2-like"/>
</dbReference>
<dbReference type="PANTHER" id="PTHR22916:SF3">
    <property type="entry name" value="UDP-GLCNAC:BETAGAL BETA-1,3-N-ACETYLGLUCOSAMINYLTRANSFERASE-LIKE PROTEIN 1"/>
    <property type="match status" value="1"/>
</dbReference>
<dbReference type="Pfam" id="PF00535">
    <property type="entry name" value="Glycos_transf_2"/>
    <property type="match status" value="1"/>
</dbReference>
<dbReference type="Proteomes" id="UP000589373">
    <property type="component" value="Unassembled WGS sequence"/>
</dbReference>
<dbReference type="RefSeq" id="WP_276647233.1">
    <property type="nucleotide sequence ID" value="NZ_JAAZCD010000221.1"/>
</dbReference>
<comment type="caution">
    <text evidence="2">The sequence shown here is derived from an EMBL/GenBank/DDBJ whole genome shotgun (WGS) entry which is preliminary data.</text>
</comment>
<accession>A0A847D785</accession>
<keyword evidence="2" id="KW-0808">Transferase</keyword>
<name>A0A847D785_9LACT</name>
<dbReference type="PANTHER" id="PTHR22916">
    <property type="entry name" value="GLYCOSYLTRANSFERASE"/>
    <property type="match status" value="1"/>
</dbReference>
<dbReference type="GO" id="GO:0016758">
    <property type="term" value="F:hexosyltransferase activity"/>
    <property type="evidence" value="ECO:0007669"/>
    <property type="project" value="UniProtKB-ARBA"/>
</dbReference>
<organism evidence="2 3">
    <name type="scientific">Trichococcus flocculiformis</name>
    <dbReference type="NCBI Taxonomy" id="82803"/>
    <lineage>
        <taxon>Bacteria</taxon>
        <taxon>Bacillati</taxon>
        <taxon>Bacillota</taxon>
        <taxon>Bacilli</taxon>
        <taxon>Lactobacillales</taxon>
        <taxon>Carnobacteriaceae</taxon>
        <taxon>Trichococcus</taxon>
    </lineage>
</organism>
<evidence type="ECO:0000259" key="1">
    <source>
        <dbReference type="Pfam" id="PF00535"/>
    </source>
</evidence>